<dbReference type="GO" id="GO:0005524">
    <property type="term" value="F:ATP binding"/>
    <property type="evidence" value="ECO:0007669"/>
    <property type="project" value="UniProtKB-UniRule"/>
</dbReference>
<evidence type="ECO:0000313" key="8">
    <source>
        <dbReference type="EMBL" id="PXF43915.1"/>
    </source>
</evidence>
<dbReference type="Proteomes" id="UP000247409">
    <property type="component" value="Unassembled WGS sequence"/>
</dbReference>
<dbReference type="PANTHER" id="PTHR24353">
    <property type="entry name" value="CYCLIC NUCLEOTIDE-DEPENDENT PROTEIN KINASE"/>
    <property type="match status" value="1"/>
</dbReference>
<dbReference type="STRING" id="448386.A0A2V3IPA0"/>
<evidence type="ECO:0000256" key="6">
    <source>
        <dbReference type="PROSITE-ProRule" id="PRU10141"/>
    </source>
</evidence>
<keyword evidence="2" id="KW-0808">Transferase</keyword>
<evidence type="ECO:0000256" key="4">
    <source>
        <dbReference type="ARBA" id="ARBA00022777"/>
    </source>
</evidence>
<reference evidence="8 9" key="1">
    <citation type="journal article" date="2018" name="Mol. Biol. Evol.">
        <title>Analysis of the draft genome of the red seaweed Gracilariopsis chorda provides insights into genome size evolution in Rhodophyta.</title>
        <authorList>
            <person name="Lee J."/>
            <person name="Yang E.C."/>
            <person name="Graf L."/>
            <person name="Yang J.H."/>
            <person name="Qiu H."/>
            <person name="Zel Zion U."/>
            <person name="Chan C.X."/>
            <person name="Stephens T.G."/>
            <person name="Weber A.P.M."/>
            <person name="Boo G.H."/>
            <person name="Boo S.M."/>
            <person name="Kim K.M."/>
            <person name="Shin Y."/>
            <person name="Jung M."/>
            <person name="Lee S.J."/>
            <person name="Yim H.S."/>
            <person name="Lee J.H."/>
            <person name="Bhattacharya D."/>
            <person name="Yoon H.S."/>
        </authorList>
    </citation>
    <scope>NUCLEOTIDE SEQUENCE [LARGE SCALE GENOMIC DNA]</scope>
    <source>
        <strain evidence="8 9">SKKU-2015</strain>
        <tissue evidence="8">Whole body</tissue>
    </source>
</reference>
<dbReference type="InterPro" id="IPR011009">
    <property type="entry name" value="Kinase-like_dom_sf"/>
</dbReference>
<evidence type="ECO:0000259" key="7">
    <source>
        <dbReference type="PROSITE" id="PS50011"/>
    </source>
</evidence>
<proteinExistence type="predicted"/>
<evidence type="ECO:0000256" key="2">
    <source>
        <dbReference type="ARBA" id="ARBA00022679"/>
    </source>
</evidence>
<dbReference type="Gene3D" id="1.10.510.10">
    <property type="entry name" value="Transferase(Phosphotransferase) domain 1"/>
    <property type="match status" value="1"/>
</dbReference>
<dbReference type="GO" id="GO:0005829">
    <property type="term" value="C:cytosol"/>
    <property type="evidence" value="ECO:0007669"/>
    <property type="project" value="TreeGrafter"/>
</dbReference>
<gene>
    <name evidence="8" type="ORF">BWQ96_06381</name>
</gene>
<evidence type="ECO:0000313" key="9">
    <source>
        <dbReference type="Proteomes" id="UP000247409"/>
    </source>
</evidence>
<sequence>MPEWNFLRYPLQRSSATLPFEPEAPNPKSSQSLRVHQDVNQLFLFKRLAIHAQGSLYHKPSVLHRSKLYHAQLRSFTIVAFRDETRANAQDSDLDDVMGVLPIHKYRFHLTQKNNGCSRIYITPHRSNSSQDPLLYIKLQDDMQRRQWTRALATLTSSHLPTLPSLSVQATIGSGFSSKVLMIQSSHDDKYYALKVIQKAPILKSVAAFTHVAAEREIMAKVGPHPFVIPLCFAFQTRNCLYMATPFCAGGDLASYMRGKLDQPDQPTVIVHQSKIYSVSPSHLPEWQARLITAEVILGLEHLHMHGIVYRDLKLENVFIDGTGHIKIGDLGLSKYLEGNSVGTGRLRTKTICGTRNYVAPEMLMGTAYSFEVDLWSLGVMLYRILVGEYPYRAAKAKDLFEIIKFDSVAIPPWLSPEATDLLKGLLRKNPNDRLTINSVKKHPFFRDLNWCGVLNLRYEASVPDIHAGVTPMDALHNFDLRHLEDATVGEFTPESNKIKAQRISQYIALDNVLIGFEYVRSTLENMASPLSLIATSGSLFSKLASIDSDPSPPWIGPR</sequence>
<keyword evidence="9" id="KW-1185">Reference proteome</keyword>
<dbReference type="OrthoDB" id="63267at2759"/>
<dbReference type="InterPro" id="IPR008271">
    <property type="entry name" value="Ser/Thr_kinase_AS"/>
</dbReference>
<keyword evidence="3 6" id="KW-0547">Nucleotide-binding</keyword>
<dbReference type="GO" id="GO:0005952">
    <property type="term" value="C:cAMP-dependent protein kinase complex"/>
    <property type="evidence" value="ECO:0007669"/>
    <property type="project" value="TreeGrafter"/>
</dbReference>
<comment type="caution">
    <text evidence="8">The sequence shown here is derived from an EMBL/GenBank/DDBJ whole genome shotgun (WGS) entry which is preliminary data.</text>
</comment>
<accession>A0A2V3IPA0</accession>
<protein>
    <submittedName>
        <fullName evidence="8">Protein kinase C delta type</fullName>
    </submittedName>
</protein>
<keyword evidence="1" id="KW-0723">Serine/threonine-protein kinase</keyword>
<dbReference type="EMBL" id="NBIV01000108">
    <property type="protein sequence ID" value="PXF43915.1"/>
    <property type="molecule type" value="Genomic_DNA"/>
</dbReference>
<dbReference type="PROSITE" id="PS50011">
    <property type="entry name" value="PROTEIN_KINASE_DOM"/>
    <property type="match status" value="1"/>
</dbReference>
<feature type="domain" description="Protein kinase" evidence="7">
    <location>
        <begin position="166"/>
        <end position="446"/>
    </location>
</feature>
<evidence type="ECO:0000256" key="3">
    <source>
        <dbReference type="ARBA" id="ARBA00022741"/>
    </source>
</evidence>
<keyword evidence="5 6" id="KW-0067">ATP-binding</keyword>
<dbReference type="InterPro" id="IPR045270">
    <property type="entry name" value="STKc_AGC"/>
</dbReference>
<dbReference type="GO" id="GO:0004691">
    <property type="term" value="F:cAMP-dependent protein kinase activity"/>
    <property type="evidence" value="ECO:0007669"/>
    <property type="project" value="TreeGrafter"/>
</dbReference>
<dbReference type="Gene3D" id="3.30.200.20">
    <property type="entry name" value="Phosphorylase Kinase, domain 1"/>
    <property type="match status" value="1"/>
</dbReference>
<dbReference type="CDD" id="cd05123">
    <property type="entry name" value="STKc_AGC"/>
    <property type="match status" value="1"/>
</dbReference>
<feature type="binding site" evidence="6">
    <location>
        <position position="195"/>
    </location>
    <ligand>
        <name>ATP</name>
        <dbReference type="ChEBI" id="CHEBI:30616"/>
    </ligand>
</feature>
<dbReference type="InterPro" id="IPR000719">
    <property type="entry name" value="Prot_kinase_dom"/>
</dbReference>
<evidence type="ECO:0000256" key="5">
    <source>
        <dbReference type="ARBA" id="ARBA00022840"/>
    </source>
</evidence>
<organism evidence="8 9">
    <name type="scientific">Gracilariopsis chorda</name>
    <dbReference type="NCBI Taxonomy" id="448386"/>
    <lineage>
        <taxon>Eukaryota</taxon>
        <taxon>Rhodophyta</taxon>
        <taxon>Florideophyceae</taxon>
        <taxon>Rhodymeniophycidae</taxon>
        <taxon>Gracilariales</taxon>
        <taxon>Gracilariaceae</taxon>
        <taxon>Gracilariopsis</taxon>
    </lineage>
</organism>
<name>A0A2V3IPA0_9FLOR</name>
<dbReference type="SMART" id="SM00220">
    <property type="entry name" value="S_TKc"/>
    <property type="match status" value="1"/>
</dbReference>
<dbReference type="PANTHER" id="PTHR24353:SF151">
    <property type="entry name" value="CAMP-DEPENDENT PROTEIN KINASE CATALYTIC SUBUNIT GAMMA-LIKE"/>
    <property type="match status" value="1"/>
</dbReference>
<keyword evidence="4 8" id="KW-0418">Kinase</keyword>
<dbReference type="InterPro" id="IPR017441">
    <property type="entry name" value="Protein_kinase_ATP_BS"/>
</dbReference>
<dbReference type="PROSITE" id="PS00107">
    <property type="entry name" value="PROTEIN_KINASE_ATP"/>
    <property type="match status" value="1"/>
</dbReference>
<evidence type="ECO:0000256" key="1">
    <source>
        <dbReference type="ARBA" id="ARBA00022527"/>
    </source>
</evidence>
<dbReference type="Pfam" id="PF00069">
    <property type="entry name" value="Pkinase"/>
    <property type="match status" value="1"/>
</dbReference>
<dbReference type="AlphaFoldDB" id="A0A2V3IPA0"/>
<dbReference type="SUPFAM" id="SSF56112">
    <property type="entry name" value="Protein kinase-like (PK-like)"/>
    <property type="match status" value="1"/>
</dbReference>
<dbReference type="PROSITE" id="PS00108">
    <property type="entry name" value="PROTEIN_KINASE_ST"/>
    <property type="match status" value="1"/>
</dbReference>